<evidence type="ECO:0000313" key="2">
    <source>
        <dbReference type="Proteomes" id="UP000199666"/>
    </source>
</evidence>
<gene>
    <name evidence="1" type="ORF">SAMN04489864_11030</name>
</gene>
<dbReference type="EMBL" id="FOPP01000010">
    <property type="protein sequence ID" value="SFH37210.1"/>
    <property type="molecule type" value="Genomic_DNA"/>
</dbReference>
<dbReference type="AlphaFoldDB" id="A0A1I2ZHK2"/>
<dbReference type="STRING" id="414048.SAMN04489864_11030"/>
<proteinExistence type="predicted"/>
<reference evidence="1 2" key="1">
    <citation type="submission" date="2016-10" db="EMBL/GenBank/DDBJ databases">
        <authorList>
            <person name="de Groot N.N."/>
        </authorList>
    </citation>
    <scope>NUCLEOTIDE SEQUENCE [LARGE SCALE GENOMIC DNA]</scope>
    <source>
        <strain evidence="1 2">DSM 18684</strain>
    </source>
</reference>
<organism evidence="1 2">
    <name type="scientific">Pedobacter insulae</name>
    <dbReference type="NCBI Taxonomy" id="414048"/>
    <lineage>
        <taxon>Bacteria</taxon>
        <taxon>Pseudomonadati</taxon>
        <taxon>Bacteroidota</taxon>
        <taxon>Sphingobacteriia</taxon>
        <taxon>Sphingobacteriales</taxon>
        <taxon>Sphingobacteriaceae</taxon>
        <taxon>Pedobacter</taxon>
    </lineage>
</organism>
<keyword evidence="2" id="KW-1185">Reference proteome</keyword>
<accession>A0A1I2ZHK2</accession>
<dbReference type="Proteomes" id="UP000199666">
    <property type="component" value="Unassembled WGS sequence"/>
</dbReference>
<protein>
    <submittedName>
        <fullName evidence="1">Uncharacterized protein</fullName>
    </submittedName>
</protein>
<sequence>MNMMEKKKLKHQLIRTFLLLLVTISYFPASAINDYYRAEILFKKVAETAVINSLSNKEEVITWQKQYIGRRDDFLVRADTIVFLDSTYNRGIMGCTISGTNFYLVYYINCLTWKSTLLSYGYYGKREFVQTGWQKLIKAEGEYFGSISDSSIQHLFLDISIPSSFLIYHHGIKVNRIFERESINVYNNNLIGNDVFPYVLMNIFDNTFQYIRIKGSKNRFSIQILNDGKKHVRISEADQQVGIRIDFKP</sequence>
<evidence type="ECO:0000313" key="1">
    <source>
        <dbReference type="EMBL" id="SFH37210.1"/>
    </source>
</evidence>
<name>A0A1I2ZHK2_9SPHI</name>